<dbReference type="GO" id="GO:0003684">
    <property type="term" value="F:damaged DNA binding"/>
    <property type="evidence" value="ECO:0007669"/>
    <property type="project" value="TreeGrafter"/>
</dbReference>
<keyword evidence="7" id="KW-0067">ATP-binding</keyword>
<keyword evidence="5" id="KW-0547">Nucleotide-binding</keyword>
<dbReference type="PANTHER" id="PTHR19306:SF6">
    <property type="entry name" value="STRUCTURAL MAINTENANCE OF CHROMOSOMES PROTEIN 6"/>
    <property type="match status" value="1"/>
</dbReference>
<keyword evidence="11" id="KW-0539">Nucleus</keyword>
<feature type="coiled-coil region" evidence="12">
    <location>
        <begin position="420"/>
        <end position="454"/>
    </location>
</feature>
<keyword evidence="8 12" id="KW-0175">Coiled coil</keyword>
<keyword evidence="10" id="KW-0234">DNA repair</keyword>
<accession>A0A6H0Y0P7</accession>
<dbReference type="OrthoDB" id="10072614at2759"/>
<dbReference type="Gene3D" id="3.40.50.300">
    <property type="entry name" value="P-loop containing nucleotide triphosphate hydrolases"/>
    <property type="match status" value="2"/>
</dbReference>
<dbReference type="GO" id="GO:0030915">
    <property type="term" value="C:Smc5-Smc6 complex"/>
    <property type="evidence" value="ECO:0007669"/>
    <property type="project" value="TreeGrafter"/>
</dbReference>
<dbReference type="GO" id="GO:0035861">
    <property type="term" value="C:site of double-strand break"/>
    <property type="evidence" value="ECO:0007669"/>
    <property type="project" value="TreeGrafter"/>
</dbReference>
<comment type="similarity">
    <text evidence="3">Belongs to the SMC family. SMC6 subfamily.</text>
</comment>
<dbReference type="GO" id="GO:0005634">
    <property type="term" value="C:nucleus"/>
    <property type="evidence" value="ECO:0007669"/>
    <property type="project" value="UniProtKB-SubCell"/>
</dbReference>
<proteinExistence type="inferred from homology"/>
<feature type="coiled-coil region" evidence="12">
    <location>
        <begin position="276"/>
        <end position="324"/>
    </location>
</feature>
<evidence type="ECO:0000256" key="4">
    <source>
        <dbReference type="ARBA" id="ARBA00022454"/>
    </source>
</evidence>
<evidence type="ECO:0000256" key="6">
    <source>
        <dbReference type="ARBA" id="ARBA00022763"/>
    </source>
</evidence>
<evidence type="ECO:0000256" key="1">
    <source>
        <dbReference type="ARBA" id="ARBA00004123"/>
    </source>
</evidence>
<comment type="subcellular location">
    <subcellularLocation>
        <location evidence="2">Chromosome</location>
    </subcellularLocation>
    <subcellularLocation>
        <location evidence="1">Nucleus</location>
    </subcellularLocation>
</comment>
<feature type="compositionally biased region" description="Acidic residues" evidence="13">
    <location>
        <begin position="48"/>
        <end position="57"/>
    </location>
</feature>
<dbReference type="Pfam" id="PF02463">
    <property type="entry name" value="SMC_N"/>
    <property type="match status" value="1"/>
</dbReference>
<name>A0A6H0Y0P7_9PEZI</name>
<reference evidence="15 16" key="1">
    <citation type="journal article" date="2016" name="Sci. Rep.">
        <title>Peltaster fructicola genome reveals evolution from an invasive phytopathogen to an ectophytic parasite.</title>
        <authorList>
            <person name="Xu C."/>
            <person name="Chen H."/>
            <person name="Gleason M.L."/>
            <person name="Xu J.R."/>
            <person name="Liu H."/>
            <person name="Zhang R."/>
            <person name="Sun G."/>
        </authorList>
    </citation>
    <scope>NUCLEOTIDE SEQUENCE [LARGE SCALE GENOMIC DNA]</scope>
    <source>
        <strain evidence="15 16">LNHT1506</strain>
    </source>
</reference>
<dbReference type="GO" id="GO:0005524">
    <property type="term" value="F:ATP binding"/>
    <property type="evidence" value="ECO:0007669"/>
    <property type="project" value="UniProtKB-KW"/>
</dbReference>
<evidence type="ECO:0000256" key="10">
    <source>
        <dbReference type="ARBA" id="ARBA00023204"/>
    </source>
</evidence>
<dbReference type="InterPro" id="IPR027417">
    <property type="entry name" value="P-loop_NTPase"/>
</dbReference>
<feature type="region of interest" description="Disordered" evidence="13">
    <location>
        <begin position="1"/>
        <end position="61"/>
    </location>
</feature>
<keyword evidence="6" id="KW-0227">DNA damage</keyword>
<feature type="coiled-coil region" evidence="12">
    <location>
        <begin position="804"/>
        <end position="880"/>
    </location>
</feature>
<keyword evidence="16" id="KW-1185">Reference proteome</keyword>
<evidence type="ECO:0000256" key="12">
    <source>
        <dbReference type="SAM" id="Coils"/>
    </source>
</evidence>
<evidence type="ECO:0000256" key="13">
    <source>
        <dbReference type="SAM" id="MobiDB-lite"/>
    </source>
</evidence>
<keyword evidence="9" id="KW-0233">DNA recombination</keyword>
<sequence length="1152" mass="131185">MSSRKRSRDALQVDDDVDIESASSSLRQSTQKRSRTVLAAERGGSTVSDDDDDEDIPDTLSRLGSMLPETRVYSDDDETMEVDELRSTQFVERQMRTIRENVEMENGIIEEVFCRNFMCHSKLRIKLGPLINFIIGHNGSGKSAVMTALTMCLGAKASSTNRGSSLKSMIKEGQDTATLAVKIKNQGDGAYKPDLYGRSIIVERHFTRAGTSGFKIKNAHEGIVSTKKRDLDDIVDYFGLQLDNPINVLNQDMARQFLSNSTASDKYKFFIRGTQLETLDADYNLLEESVNELETRLVDREEDIRGLQAEAKVAEDRKKRLEASDSIRLEVQKTMRMHAWAQVEEQERLLEKCTEQVTIAETHLERVQHEAESAAGEFEAREHAHEQATNLAIELQNELEPATIELNGVQDEFTQGRNRLMEMQSNVRNSKQDYKNEQTKRVKLEADIRAERELLADADGHEHTQRLERLDQLKSDLEIAHQDRTAHEGTLPVLEEARLTAAKALEGAGTPIEEHKGIVERAEAALHNLQRVQSQRFNGYRRNTDRVVQLIDCETGWKSKPVGPFGNYLKLKKPEWMGLIEKTLGGSLEQFAVTCREDQQRLMELMKRAGYTPASVVIGDATPLDTTGKEPEGNVDTILRVVNIDNDLVRNQLIINQAIEQIVLIQDRQQGYRYYAAESRPLNVKAVIVMADDRKGGGVRYDWSRFGGQRSSSIQTWQGASRMQTSREEQIALAMDRVAVAKRDLDRSVQEFRRVRQQHETSKQAVEMGKRVRTAKIRAVQQLTDDIDVLKAEIDNNRPKDGRLQELERQLEAAKDAEEVQKNIVQDLVEQKVNLDETQRDLKARLDEITERVRGHEQRVEDATNQSRQLAEKRMAALKKKNEAFAAINDRKSEIQTRINERDAQQKILDEDFVSNAEKVCPRIPVDAGMTPTKLDEKLERFQKDLEHAQEAAGGTLEELTMAWRESRAAMNQAYKEYTNLKDLGIQLKASLGERRHRWKEFRKWISCRARSSFTYLLSERNFRGNIIMDHKDKMLDLSVEPDLTRQSAAGREARTLSGGEKSFSTICLLLSIWEAMGSPIRCLDEFDVFMDSANRSMSMSMMIKAARRAVGRQFILITPQSMQDVELGDDVRIHRMSDPERGQQALPFTQA</sequence>
<evidence type="ECO:0000256" key="2">
    <source>
        <dbReference type="ARBA" id="ARBA00004286"/>
    </source>
</evidence>
<dbReference type="GO" id="GO:0003697">
    <property type="term" value="F:single-stranded DNA binding"/>
    <property type="evidence" value="ECO:0007669"/>
    <property type="project" value="TreeGrafter"/>
</dbReference>
<gene>
    <name evidence="15" type="ORF">AMS68_006100</name>
</gene>
<dbReference type="SUPFAM" id="SSF52540">
    <property type="entry name" value="P-loop containing nucleoside triphosphate hydrolases"/>
    <property type="match status" value="1"/>
</dbReference>
<evidence type="ECO:0000256" key="7">
    <source>
        <dbReference type="ARBA" id="ARBA00022840"/>
    </source>
</evidence>
<evidence type="ECO:0000313" key="16">
    <source>
        <dbReference type="Proteomes" id="UP000503462"/>
    </source>
</evidence>
<evidence type="ECO:0000259" key="14">
    <source>
        <dbReference type="Pfam" id="PF02463"/>
    </source>
</evidence>
<keyword evidence="4" id="KW-0158">Chromosome</keyword>
<protein>
    <recommendedName>
        <fullName evidence="14">RecF/RecN/SMC N-terminal domain-containing protein</fullName>
    </recommendedName>
</protein>
<evidence type="ECO:0000256" key="5">
    <source>
        <dbReference type="ARBA" id="ARBA00022741"/>
    </source>
</evidence>
<organism evidence="15 16">
    <name type="scientific">Peltaster fructicola</name>
    <dbReference type="NCBI Taxonomy" id="286661"/>
    <lineage>
        <taxon>Eukaryota</taxon>
        <taxon>Fungi</taxon>
        <taxon>Dikarya</taxon>
        <taxon>Ascomycota</taxon>
        <taxon>Pezizomycotina</taxon>
        <taxon>Dothideomycetes</taxon>
        <taxon>Dothideomycetes incertae sedis</taxon>
        <taxon>Peltaster</taxon>
    </lineage>
</organism>
<dbReference type="EMBL" id="CP051142">
    <property type="protein sequence ID" value="QIX00583.1"/>
    <property type="molecule type" value="Genomic_DNA"/>
</dbReference>
<evidence type="ECO:0000256" key="3">
    <source>
        <dbReference type="ARBA" id="ARBA00006793"/>
    </source>
</evidence>
<evidence type="ECO:0000256" key="8">
    <source>
        <dbReference type="ARBA" id="ARBA00023054"/>
    </source>
</evidence>
<feature type="domain" description="RecF/RecN/SMC N-terminal" evidence="14">
    <location>
        <begin position="109"/>
        <end position="1122"/>
    </location>
</feature>
<evidence type="ECO:0000256" key="11">
    <source>
        <dbReference type="ARBA" id="ARBA00023242"/>
    </source>
</evidence>
<dbReference type="PANTHER" id="PTHR19306">
    <property type="entry name" value="STRUCTURAL MAINTENANCE OF CHROMOSOMES 5,6 SMC5, SMC6"/>
    <property type="match status" value="1"/>
</dbReference>
<dbReference type="InterPro" id="IPR003395">
    <property type="entry name" value="RecF/RecN/SMC_N"/>
</dbReference>
<dbReference type="AlphaFoldDB" id="A0A6H0Y0P7"/>
<dbReference type="GO" id="GO:0000724">
    <property type="term" value="P:double-strand break repair via homologous recombination"/>
    <property type="evidence" value="ECO:0007669"/>
    <property type="project" value="TreeGrafter"/>
</dbReference>
<dbReference type="Proteomes" id="UP000503462">
    <property type="component" value="Chromosome 4"/>
</dbReference>
<evidence type="ECO:0000256" key="9">
    <source>
        <dbReference type="ARBA" id="ARBA00023172"/>
    </source>
</evidence>
<evidence type="ECO:0000313" key="15">
    <source>
        <dbReference type="EMBL" id="QIX00583.1"/>
    </source>
</evidence>